<name>A0A4Q7IQC1_9GAMM</name>
<dbReference type="RefSeq" id="WP_130255133.1">
    <property type="nucleotide sequence ID" value="NZ_PPSX01000023.1"/>
</dbReference>
<evidence type="ECO:0000313" key="2">
    <source>
        <dbReference type="Proteomes" id="UP000291338"/>
    </source>
</evidence>
<dbReference type="Proteomes" id="UP000291338">
    <property type="component" value="Unassembled WGS sequence"/>
</dbReference>
<gene>
    <name evidence="1" type="ORF">C1E23_08405</name>
</gene>
<sequence length="154" mass="17113">MAVLRFKSFLLLAILGLASTYLLGCAAKSKVHVIAPLCSPDELTKIYSALEEIKQVSVLKSDAELPNGMLHNSILIPKLVQDFTVIENLASTLTMHGFETHISYINKFNHHYKDEHIGVYITHCTLATSTSKNSQINSQIAKQVSKRNLKVSFN</sequence>
<dbReference type="AlphaFoldDB" id="A0A4Q7IQC1"/>
<organism evidence="1 2">
    <name type="scientific">Pseudoalteromonas phenolica</name>
    <dbReference type="NCBI Taxonomy" id="161398"/>
    <lineage>
        <taxon>Bacteria</taxon>
        <taxon>Pseudomonadati</taxon>
        <taxon>Pseudomonadota</taxon>
        <taxon>Gammaproteobacteria</taxon>
        <taxon>Alteromonadales</taxon>
        <taxon>Pseudoalteromonadaceae</taxon>
        <taxon>Pseudoalteromonas</taxon>
    </lineage>
</organism>
<dbReference type="EMBL" id="PPSX01000023">
    <property type="protein sequence ID" value="RZQ53656.1"/>
    <property type="molecule type" value="Genomic_DNA"/>
</dbReference>
<comment type="caution">
    <text evidence="1">The sequence shown here is derived from an EMBL/GenBank/DDBJ whole genome shotgun (WGS) entry which is preliminary data.</text>
</comment>
<accession>A0A4Q7IQC1</accession>
<protein>
    <submittedName>
        <fullName evidence="1">Uncharacterized protein</fullName>
    </submittedName>
</protein>
<reference evidence="1 2" key="1">
    <citation type="submission" date="2018-01" db="EMBL/GenBank/DDBJ databases">
        <title>Co-occurrence of chitin degradation, pigmentation and bioactivity in marine Pseudoalteromonas.</title>
        <authorList>
            <person name="Paulsen S."/>
            <person name="Gram L."/>
            <person name="Machado H."/>
        </authorList>
    </citation>
    <scope>NUCLEOTIDE SEQUENCE [LARGE SCALE GENOMIC DNA]</scope>
    <source>
        <strain evidence="1 2">S3898</strain>
    </source>
</reference>
<proteinExistence type="predicted"/>
<evidence type="ECO:0000313" key="1">
    <source>
        <dbReference type="EMBL" id="RZQ53656.1"/>
    </source>
</evidence>